<dbReference type="Proteomes" id="UP000252795">
    <property type="component" value="Unassembled WGS sequence"/>
</dbReference>
<feature type="signal peptide" evidence="2">
    <location>
        <begin position="1"/>
        <end position="25"/>
    </location>
</feature>
<sequence>MKTTRKVLVASTAFAGLALAGLASAQDMYKSGVGGLYAGLNYTFMETDFDGLAEADTGTLSGKVGVMATDYFGVEARAGFGVDDDRIAGVDVKIDNFFGGYGTVNVVNESPVTPYAVFGFTRIEAEAGSVEDDDSDFSYGAGLNVKFAKNLSGNVEYMRYYDDDDITVDGIGLGVQVNF</sequence>
<name>A0A368UXI1_MARNT</name>
<dbReference type="AlphaFoldDB" id="A0A368UXI1"/>
<organism evidence="5 6">
    <name type="scientific">Marinobacter nauticus</name>
    <name type="common">Marinobacter hydrocarbonoclasticus</name>
    <name type="synonym">Marinobacter aquaeolei</name>
    <dbReference type="NCBI Taxonomy" id="2743"/>
    <lineage>
        <taxon>Bacteria</taxon>
        <taxon>Pseudomonadati</taxon>
        <taxon>Pseudomonadota</taxon>
        <taxon>Gammaproteobacteria</taxon>
        <taxon>Pseudomonadales</taxon>
        <taxon>Marinobacteraceae</taxon>
        <taxon>Marinobacter</taxon>
    </lineage>
</organism>
<dbReference type="RefSeq" id="WP_113880064.1">
    <property type="nucleotide sequence ID" value="NZ_QNSA01000008.1"/>
</dbReference>
<evidence type="ECO:0000313" key="5">
    <source>
        <dbReference type="EMBL" id="RCW32785.1"/>
    </source>
</evidence>
<comment type="caution">
    <text evidence="5">The sequence shown here is derived from an EMBL/GenBank/DDBJ whole genome shotgun (WGS) entry which is preliminary data.</text>
</comment>
<reference evidence="5 6" key="1">
    <citation type="submission" date="2018-07" db="EMBL/GenBank/DDBJ databases">
        <title>Freshwater and sediment microbial communities from various areas in North America, analyzing microbe dynamics in response to fracking.</title>
        <authorList>
            <person name="Lamendella R."/>
        </authorList>
    </citation>
    <scope>NUCLEOTIDE SEQUENCE [LARGE SCALE GENOMIC DNA]</scope>
    <source>
        <strain evidence="5 6">114E</strain>
        <strain evidence="4 7">114E_o</strain>
    </source>
</reference>
<gene>
    <name evidence="5" type="ORF">DET51_1089</name>
    <name evidence="4" type="ORF">DET64_1089</name>
</gene>
<evidence type="ECO:0000313" key="6">
    <source>
        <dbReference type="Proteomes" id="UP000252795"/>
    </source>
</evidence>
<dbReference type="InterPro" id="IPR011250">
    <property type="entry name" value="OMP/PagP_B-barrel"/>
</dbReference>
<dbReference type="EMBL" id="QPJB01000008">
    <property type="protein sequence ID" value="RCW32785.1"/>
    <property type="molecule type" value="Genomic_DNA"/>
</dbReference>
<evidence type="ECO:0000313" key="4">
    <source>
        <dbReference type="EMBL" id="RBP71766.1"/>
    </source>
</evidence>
<evidence type="ECO:0000256" key="1">
    <source>
        <dbReference type="ARBA" id="ARBA00022729"/>
    </source>
</evidence>
<dbReference type="Proteomes" id="UP000253065">
    <property type="component" value="Unassembled WGS sequence"/>
</dbReference>
<dbReference type="InterPro" id="IPR027385">
    <property type="entry name" value="Beta-barrel_OMP"/>
</dbReference>
<feature type="chain" id="PRO_5016728906" evidence="2">
    <location>
        <begin position="26"/>
        <end position="179"/>
    </location>
</feature>
<dbReference type="Pfam" id="PF13505">
    <property type="entry name" value="OMP_b-brl"/>
    <property type="match status" value="1"/>
</dbReference>
<dbReference type="EMBL" id="QNSA01000008">
    <property type="protein sequence ID" value="RBP71766.1"/>
    <property type="molecule type" value="Genomic_DNA"/>
</dbReference>
<accession>A0A368UXI1</accession>
<dbReference type="SUPFAM" id="SSF56925">
    <property type="entry name" value="OMPA-like"/>
    <property type="match status" value="1"/>
</dbReference>
<evidence type="ECO:0000259" key="3">
    <source>
        <dbReference type="Pfam" id="PF13505"/>
    </source>
</evidence>
<feature type="domain" description="Outer membrane protein beta-barrel" evidence="3">
    <location>
        <begin position="15"/>
        <end position="179"/>
    </location>
</feature>
<evidence type="ECO:0000313" key="7">
    <source>
        <dbReference type="Proteomes" id="UP000253065"/>
    </source>
</evidence>
<protein>
    <submittedName>
        <fullName evidence="4 5">Outer membrane protein</fullName>
    </submittedName>
</protein>
<dbReference type="Gene3D" id="2.40.160.20">
    <property type="match status" value="1"/>
</dbReference>
<keyword evidence="7" id="KW-1185">Reference proteome</keyword>
<proteinExistence type="predicted"/>
<keyword evidence="1 2" id="KW-0732">Signal</keyword>
<evidence type="ECO:0000256" key="2">
    <source>
        <dbReference type="SAM" id="SignalP"/>
    </source>
</evidence>